<comment type="caution">
    <text evidence="10">The sequence shown here is derived from an EMBL/GenBank/DDBJ whole genome shotgun (WGS) entry which is preliminary data.</text>
</comment>
<accession>A0A8T2MMB4</accession>
<evidence type="ECO:0000256" key="9">
    <source>
        <dbReference type="SAM" id="Phobius"/>
    </source>
</evidence>
<dbReference type="InterPro" id="IPR002213">
    <property type="entry name" value="UDP_glucos_trans"/>
</dbReference>
<gene>
    <name evidence="10" type="ORF">JZ751_015778</name>
</gene>
<dbReference type="GO" id="GO:0008194">
    <property type="term" value="F:UDP-glycosyltransferase activity"/>
    <property type="evidence" value="ECO:0007669"/>
    <property type="project" value="InterPro"/>
</dbReference>
<comment type="similarity">
    <text evidence="2">Belongs to the UDP-glycosyltransferase family.</text>
</comment>
<dbReference type="OrthoDB" id="5835829at2759"/>
<evidence type="ECO:0000256" key="4">
    <source>
        <dbReference type="ARBA" id="ARBA00022679"/>
    </source>
</evidence>
<keyword evidence="6 9" id="KW-1133">Transmembrane helix</keyword>
<keyword evidence="4" id="KW-0808">Transferase</keyword>
<evidence type="ECO:0000256" key="6">
    <source>
        <dbReference type="ARBA" id="ARBA00022989"/>
    </source>
</evidence>
<organism evidence="10 11">
    <name type="scientific">Albula glossodonta</name>
    <name type="common">roundjaw bonefish</name>
    <dbReference type="NCBI Taxonomy" id="121402"/>
    <lineage>
        <taxon>Eukaryota</taxon>
        <taxon>Metazoa</taxon>
        <taxon>Chordata</taxon>
        <taxon>Craniata</taxon>
        <taxon>Vertebrata</taxon>
        <taxon>Euteleostomi</taxon>
        <taxon>Actinopterygii</taxon>
        <taxon>Neopterygii</taxon>
        <taxon>Teleostei</taxon>
        <taxon>Albuliformes</taxon>
        <taxon>Albulidae</taxon>
        <taxon>Albula</taxon>
    </lineage>
</organism>
<protein>
    <recommendedName>
        <fullName evidence="12">UDP-glycosyltransferases domain-containing protein</fullName>
    </recommendedName>
</protein>
<dbReference type="PANTHER" id="PTHR48043">
    <property type="entry name" value="EG:EG0003.4 PROTEIN-RELATED"/>
    <property type="match status" value="1"/>
</dbReference>
<dbReference type="Pfam" id="PF00201">
    <property type="entry name" value="UDPGT"/>
    <property type="match status" value="1"/>
</dbReference>
<dbReference type="FunFam" id="3.40.50.2000:FF:000203">
    <property type="entry name" value="UDP-glucuronosyltransferase"/>
    <property type="match status" value="1"/>
</dbReference>
<keyword evidence="3" id="KW-0328">Glycosyltransferase</keyword>
<dbReference type="SUPFAM" id="SSF53756">
    <property type="entry name" value="UDP-Glycosyltransferase/glycogen phosphorylase"/>
    <property type="match status" value="1"/>
</dbReference>
<dbReference type="Proteomes" id="UP000824540">
    <property type="component" value="Unassembled WGS sequence"/>
</dbReference>
<evidence type="ECO:0000256" key="5">
    <source>
        <dbReference type="ARBA" id="ARBA00022692"/>
    </source>
</evidence>
<evidence type="ECO:0000256" key="2">
    <source>
        <dbReference type="ARBA" id="ARBA00009995"/>
    </source>
</evidence>
<reference evidence="10" key="1">
    <citation type="thesis" date="2021" institute="BYU ScholarsArchive" country="Provo, UT, USA">
        <title>Applications of and Algorithms for Genome Assembly and Genomic Analyses with an Emphasis on Marine Teleosts.</title>
        <authorList>
            <person name="Pickett B.D."/>
        </authorList>
    </citation>
    <scope>NUCLEOTIDE SEQUENCE</scope>
    <source>
        <strain evidence="10">HI-2016</strain>
    </source>
</reference>
<evidence type="ECO:0008006" key="12">
    <source>
        <dbReference type="Google" id="ProtNLM"/>
    </source>
</evidence>
<evidence type="ECO:0000256" key="1">
    <source>
        <dbReference type="ARBA" id="ARBA00004370"/>
    </source>
</evidence>
<dbReference type="InterPro" id="IPR035595">
    <property type="entry name" value="UDP_glycos_trans_CS"/>
</dbReference>
<dbReference type="PROSITE" id="PS00375">
    <property type="entry name" value="UDPGT"/>
    <property type="match status" value="1"/>
</dbReference>
<dbReference type="CDD" id="cd03784">
    <property type="entry name" value="GT1_Gtf-like"/>
    <property type="match status" value="1"/>
</dbReference>
<evidence type="ECO:0000313" key="10">
    <source>
        <dbReference type="EMBL" id="KAG9328230.1"/>
    </source>
</evidence>
<dbReference type="InterPro" id="IPR050271">
    <property type="entry name" value="UDP-glycosyltransferase"/>
</dbReference>
<dbReference type="Gene3D" id="3.40.50.2000">
    <property type="entry name" value="Glycogen Phosphorylase B"/>
    <property type="match status" value="2"/>
</dbReference>
<keyword evidence="11" id="KW-1185">Reference proteome</keyword>
<dbReference type="EMBL" id="JAFBMS010002521">
    <property type="protein sequence ID" value="KAG9328230.1"/>
    <property type="molecule type" value="Genomic_DNA"/>
</dbReference>
<proteinExistence type="inferred from homology"/>
<dbReference type="FunFam" id="3.40.50.2000:FF:000001">
    <property type="entry name" value="UDP-glucuronosyltransferase"/>
    <property type="match status" value="1"/>
</dbReference>
<name>A0A8T2MMB4_9TELE</name>
<keyword evidence="7 9" id="KW-0472">Membrane</keyword>
<dbReference type="AlphaFoldDB" id="A0A8T2MMB4"/>
<feature type="region of interest" description="Disordered" evidence="8">
    <location>
        <begin position="19"/>
        <end position="44"/>
    </location>
</feature>
<feature type="transmembrane region" description="Helical" evidence="9">
    <location>
        <begin position="572"/>
        <end position="595"/>
    </location>
</feature>
<evidence type="ECO:0000256" key="7">
    <source>
        <dbReference type="ARBA" id="ARBA00023136"/>
    </source>
</evidence>
<comment type="subcellular location">
    <subcellularLocation>
        <location evidence="1">Membrane</location>
    </subcellularLocation>
</comment>
<sequence>MIGQNLLIVDTKQQVTRNGLNGRKRKESVEPTTEKNTLQAGPTRSLGRTWPRALVSSILSWHWVQRFYGCNKDSAVGIMLCLQAVLLLVLWAVPESEGGRVLVYPVDGSHWVNMHVLVKELHARGHEVTVLRFSTSWYVKEHSPYYTSITIQQDTPQNLESQEFMAGFLRRSIEIRKKKIPLLSSLGLHLNLFHLLDKDQQAVARVAHTILENQVLIKQLKEANFDLVLTDPVLPAGVLLAHYLKLPLVLNVRWISSGEGHFAIAPSPLSYIPQLFSHFSNKMDFLQRLQNLFYHALSLYIHHVISNPPYQAVCDRFFPEGVDTLSILLGADLWLMRVDFVFEFPRPTMPNVVYIGGFQCRPAQPLPPELEEFVQSSGEHGVVVMSLGTLLGALQPQISEIIASAFARLPQKVVWRHLGVRPSTLGNNTLLVDWLPQNDLLGHPKTHAFITHGGTNGLYEAIYHGVPVLGLPLILDQHDNMVRIEARGAGLCLDVTTLEVNSLTQALKDILNEQKPYRENMRRLSRLHRDRPIEPLDSALFWLEFVMRNKGAAHLRSESYRMPWYAYHNLDVLALLLSLAAMLLLLMSAICRCLFQRLCRKRKVKLQ</sequence>
<keyword evidence="5 9" id="KW-0812">Transmembrane</keyword>
<evidence type="ECO:0000313" key="11">
    <source>
        <dbReference type="Proteomes" id="UP000824540"/>
    </source>
</evidence>
<evidence type="ECO:0000256" key="3">
    <source>
        <dbReference type="ARBA" id="ARBA00022676"/>
    </source>
</evidence>
<dbReference type="GO" id="GO:0016020">
    <property type="term" value="C:membrane"/>
    <property type="evidence" value="ECO:0007669"/>
    <property type="project" value="UniProtKB-SubCell"/>
</dbReference>
<evidence type="ECO:0000256" key="8">
    <source>
        <dbReference type="SAM" id="MobiDB-lite"/>
    </source>
</evidence>
<dbReference type="PANTHER" id="PTHR48043:SF120">
    <property type="entry name" value="UDP GLUCURONOSYLTRANSFERASE 5 FAMILY, POLYPEPTIDE E1 ISOFORM X1"/>
    <property type="match status" value="1"/>
</dbReference>